<dbReference type="EMBL" id="KI913114">
    <property type="protein sequence ID" value="ETV89680.1"/>
    <property type="molecule type" value="Genomic_DNA"/>
</dbReference>
<accession>W4HCG8</accession>
<dbReference type="SUPFAM" id="SSF100895">
    <property type="entry name" value="Kazal-type serine protease inhibitors"/>
    <property type="match status" value="1"/>
</dbReference>
<dbReference type="GeneID" id="20802867"/>
<protein>
    <recommendedName>
        <fullName evidence="1">Kazal-like domain-containing protein</fullName>
    </recommendedName>
</protein>
<sequence length="110" mass="12119">MNPWLSFLVLPRTEPYLCVRVLPPAPGLSNSETMLVLLTVVLAFLMPASGQRLTKEECARRHVCPREPILNFVCGSDGISYGNPCTFRFAQCGNPNLTLHSLGPCERKGC</sequence>
<dbReference type="InterPro" id="IPR036058">
    <property type="entry name" value="Kazal_dom_sf"/>
</dbReference>
<dbReference type="Pfam" id="PF07648">
    <property type="entry name" value="Kazal_2"/>
    <property type="match status" value="1"/>
</dbReference>
<dbReference type="CDD" id="cd00104">
    <property type="entry name" value="KAZAL_FS"/>
    <property type="match status" value="1"/>
</dbReference>
<dbReference type="OrthoDB" id="88691at2759"/>
<dbReference type="Gene3D" id="3.30.60.30">
    <property type="match status" value="1"/>
</dbReference>
<organism evidence="2">
    <name type="scientific">Aphanomyces astaci</name>
    <name type="common">Crayfish plague agent</name>
    <dbReference type="NCBI Taxonomy" id="112090"/>
    <lineage>
        <taxon>Eukaryota</taxon>
        <taxon>Sar</taxon>
        <taxon>Stramenopiles</taxon>
        <taxon>Oomycota</taxon>
        <taxon>Saprolegniomycetes</taxon>
        <taxon>Saprolegniales</taxon>
        <taxon>Verrucalvaceae</taxon>
        <taxon>Aphanomyces</taxon>
    </lineage>
</organism>
<dbReference type="InterPro" id="IPR002350">
    <property type="entry name" value="Kazal_dom"/>
</dbReference>
<gene>
    <name evidence="2" type="ORF">H257_00871</name>
</gene>
<dbReference type="AlphaFoldDB" id="W4HCG8"/>
<dbReference type="PROSITE" id="PS51465">
    <property type="entry name" value="KAZAL_2"/>
    <property type="match status" value="1"/>
</dbReference>
<reference evidence="2" key="1">
    <citation type="submission" date="2013-12" db="EMBL/GenBank/DDBJ databases">
        <title>The Genome Sequence of Aphanomyces astaci APO3.</title>
        <authorList>
            <consortium name="The Broad Institute Genomics Platform"/>
            <person name="Russ C."/>
            <person name="Tyler B."/>
            <person name="van West P."/>
            <person name="Dieguez-Uribeondo J."/>
            <person name="Young S.K."/>
            <person name="Zeng Q."/>
            <person name="Gargeya S."/>
            <person name="Fitzgerald M."/>
            <person name="Abouelleil A."/>
            <person name="Alvarado L."/>
            <person name="Chapman S.B."/>
            <person name="Gainer-Dewar J."/>
            <person name="Goldberg J."/>
            <person name="Griggs A."/>
            <person name="Gujja S."/>
            <person name="Hansen M."/>
            <person name="Howarth C."/>
            <person name="Imamovic A."/>
            <person name="Ireland A."/>
            <person name="Larimer J."/>
            <person name="McCowan C."/>
            <person name="Murphy C."/>
            <person name="Pearson M."/>
            <person name="Poon T.W."/>
            <person name="Priest M."/>
            <person name="Roberts A."/>
            <person name="Saif S."/>
            <person name="Shea T."/>
            <person name="Sykes S."/>
            <person name="Wortman J."/>
            <person name="Nusbaum C."/>
            <person name="Birren B."/>
        </authorList>
    </citation>
    <scope>NUCLEOTIDE SEQUENCE [LARGE SCALE GENOMIC DNA]</scope>
    <source>
        <strain evidence="2">APO3</strain>
    </source>
</reference>
<feature type="domain" description="Kazal-like" evidence="1">
    <location>
        <begin position="52"/>
        <end position="107"/>
    </location>
</feature>
<evidence type="ECO:0000313" key="2">
    <source>
        <dbReference type="EMBL" id="ETV89680.1"/>
    </source>
</evidence>
<dbReference type="VEuPathDB" id="FungiDB:H257_00871"/>
<dbReference type="SMART" id="SM00280">
    <property type="entry name" value="KAZAL"/>
    <property type="match status" value="1"/>
</dbReference>
<proteinExistence type="predicted"/>
<evidence type="ECO:0000259" key="1">
    <source>
        <dbReference type="PROSITE" id="PS51465"/>
    </source>
</evidence>
<name>W4HCG8_APHAT</name>
<dbReference type="RefSeq" id="XP_009822080.1">
    <property type="nucleotide sequence ID" value="XM_009823778.1"/>
</dbReference>